<protein>
    <submittedName>
        <fullName evidence="2">14418_t:CDS:1</fullName>
    </submittedName>
</protein>
<dbReference type="OrthoDB" id="2443065at2759"/>
<evidence type="ECO:0000313" key="3">
    <source>
        <dbReference type="Proteomes" id="UP000789508"/>
    </source>
</evidence>
<proteinExistence type="predicted"/>
<feature type="region of interest" description="Disordered" evidence="1">
    <location>
        <begin position="437"/>
        <end position="457"/>
    </location>
</feature>
<keyword evidence="3" id="KW-1185">Reference proteome</keyword>
<comment type="caution">
    <text evidence="2">The sequence shown here is derived from an EMBL/GenBank/DDBJ whole genome shotgun (WGS) entry which is preliminary data.</text>
</comment>
<dbReference type="Gene3D" id="2.40.70.10">
    <property type="entry name" value="Acid Proteases"/>
    <property type="match status" value="1"/>
</dbReference>
<accession>A0A9N9GJG2</accession>
<feature type="non-terminal residue" evidence="2">
    <location>
        <position position="1"/>
    </location>
</feature>
<evidence type="ECO:0000256" key="1">
    <source>
        <dbReference type="SAM" id="MobiDB-lite"/>
    </source>
</evidence>
<dbReference type="Proteomes" id="UP000789508">
    <property type="component" value="Unassembled WGS sequence"/>
</dbReference>
<reference evidence="2" key="1">
    <citation type="submission" date="2021-06" db="EMBL/GenBank/DDBJ databases">
        <authorList>
            <person name="Kallberg Y."/>
            <person name="Tangrot J."/>
            <person name="Rosling A."/>
        </authorList>
    </citation>
    <scope>NUCLEOTIDE SEQUENCE</scope>
    <source>
        <strain evidence="2">FL130A</strain>
    </source>
</reference>
<dbReference type="AlphaFoldDB" id="A0A9N9GJG2"/>
<dbReference type="InterPro" id="IPR021109">
    <property type="entry name" value="Peptidase_aspartic_dom_sf"/>
</dbReference>
<name>A0A9N9GJG2_9GLOM</name>
<organism evidence="2 3">
    <name type="scientific">Ambispora leptoticha</name>
    <dbReference type="NCBI Taxonomy" id="144679"/>
    <lineage>
        <taxon>Eukaryota</taxon>
        <taxon>Fungi</taxon>
        <taxon>Fungi incertae sedis</taxon>
        <taxon>Mucoromycota</taxon>
        <taxon>Glomeromycotina</taxon>
        <taxon>Glomeromycetes</taxon>
        <taxon>Archaeosporales</taxon>
        <taxon>Ambisporaceae</taxon>
        <taxon>Ambispora</taxon>
    </lineage>
</organism>
<dbReference type="EMBL" id="CAJVPS010004999">
    <property type="protein sequence ID" value="CAG8610333.1"/>
    <property type="molecule type" value="Genomic_DNA"/>
</dbReference>
<feature type="region of interest" description="Disordered" evidence="1">
    <location>
        <begin position="251"/>
        <end position="273"/>
    </location>
</feature>
<gene>
    <name evidence="2" type="ORF">ALEPTO_LOCUS8534</name>
</gene>
<sequence>MTFLAHQIRNLVLQMQNNPASQINIPAINLPAQNHELNLVPYPDFSGGEQDSITWLEDIKKAFEANQVQNNQKILIVIPQLKGMRTTWWVTARTIRPAIDCLRPKLSTTVASFMPNTLSAAYECAKAFENSFKPNTFFYNPYLMASPQEVLVKFTKTLNAVMKKLQESCHYACNCTNPLPQNNLGAVVMGNNATPLRQNNDFFEPSFDKSEPLFLPADKSERPTHFTRLKRRHIKDSNLQDLMEEERINDQEDVLDNEQEPKRKVASVSKLKKETKTVPVKKRKVVPSLHSDLVKSLCKTKVLKKRICTFVNLQSTPKSTALYCDTMVQDKVITLIINSGSSGSVVSSHLLIPVNVVVIDAPSYQAIIGNDWLSKVNANIDYNTSEMIAKIQQDDDNESDDSGSEDETESDLITSWYNVHPEGLGAGDACWNIDGEDNYKLSGTDIPPDFDDDESEPQHEFFFDQIKEPPQ</sequence>
<evidence type="ECO:0000313" key="2">
    <source>
        <dbReference type="EMBL" id="CAG8610333.1"/>
    </source>
</evidence>